<dbReference type="SUPFAM" id="SSF52540">
    <property type="entry name" value="P-loop containing nucleoside triphosphate hydrolases"/>
    <property type="match status" value="1"/>
</dbReference>
<keyword evidence="4" id="KW-0238">DNA-binding</keyword>
<evidence type="ECO:0000313" key="8">
    <source>
        <dbReference type="EMBL" id="AMM41298.1"/>
    </source>
</evidence>
<feature type="domain" description="FtsK" evidence="7">
    <location>
        <begin position="337"/>
        <end position="533"/>
    </location>
</feature>
<keyword evidence="6" id="KW-1133">Transmembrane helix</keyword>
<dbReference type="PANTHER" id="PTHR22683:SF41">
    <property type="entry name" value="DNA TRANSLOCASE FTSK"/>
    <property type="match status" value="1"/>
</dbReference>
<evidence type="ECO:0000256" key="4">
    <source>
        <dbReference type="ARBA" id="ARBA00023125"/>
    </source>
</evidence>
<gene>
    <name evidence="8" type="ORF">HS1_001499</name>
</gene>
<dbReference type="GO" id="GO:0003677">
    <property type="term" value="F:DNA binding"/>
    <property type="evidence" value="ECO:0007669"/>
    <property type="project" value="UniProtKB-KW"/>
</dbReference>
<dbReference type="InterPro" id="IPR036390">
    <property type="entry name" value="WH_DNA-bd_sf"/>
</dbReference>
<comment type="similarity">
    <text evidence="1">Belongs to the FtsK/SpoIIIE/SftA family.</text>
</comment>
<dbReference type="InterPro" id="IPR050206">
    <property type="entry name" value="FtsK/SpoIIIE/SftA"/>
</dbReference>
<feature type="transmembrane region" description="Helical" evidence="6">
    <location>
        <begin position="80"/>
        <end position="101"/>
    </location>
</feature>
<dbReference type="GO" id="GO:0051301">
    <property type="term" value="P:cell division"/>
    <property type="evidence" value="ECO:0007669"/>
    <property type="project" value="UniProtKB-KW"/>
</dbReference>
<feature type="transmembrane region" description="Helical" evidence="6">
    <location>
        <begin position="12"/>
        <end position="31"/>
    </location>
</feature>
<dbReference type="EMBL" id="CP013015">
    <property type="protein sequence ID" value="AMM41298.1"/>
    <property type="molecule type" value="Genomic_DNA"/>
</dbReference>
<dbReference type="InterPro" id="IPR003593">
    <property type="entry name" value="AAA+_ATPase"/>
</dbReference>
<keyword evidence="8" id="KW-0131">Cell cycle</keyword>
<feature type="binding site" evidence="5">
    <location>
        <begin position="354"/>
        <end position="361"/>
    </location>
    <ligand>
        <name>ATP</name>
        <dbReference type="ChEBI" id="CHEBI:30616"/>
    </ligand>
</feature>
<evidence type="ECO:0000313" key="9">
    <source>
        <dbReference type="Proteomes" id="UP000070560"/>
    </source>
</evidence>
<evidence type="ECO:0000256" key="2">
    <source>
        <dbReference type="ARBA" id="ARBA00022741"/>
    </source>
</evidence>
<dbReference type="PROSITE" id="PS50901">
    <property type="entry name" value="FTSK"/>
    <property type="match status" value="1"/>
</dbReference>
<dbReference type="AlphaFoldDB" id="A0A7U4TIH8"/>
<feature type="transmembrane region" description="Helical" evidence="6">
    <location>
        <begin position="51"/>
        <end position="68"/>
    </location>
</feature>
<dbReference type="InterPro" id="IPR002543">
    <property type="entry name" value="FtsK_dom"/>
</dbReference>
<accession>A0A7U4TIH8</accession>
<dbReference type="OrthoDB" id="9807790at2"/>
<dbReference type="InterPro" id="IPR027417">
    <property type="entry name" value="P-loop_NTPase"/>
</dbReference>
<keyword evidence="2 5" id="KW-0547">Nucleotide-binding</keyword>
<feature type="transmembrane region" description="Helical" evidence="6">
    <location>
        <begin position="121"/>
        <end position="139"/>
    </location>
</feature>
<evidence type="ECO:0000256" key="6">
    <source>
        <dbReference type="SAM" id="Phobius"/>
    </source>
</evidence>
<dbReference type="SUPFAM" id="SSF46785">
    <property type="entry name" value="Winged helix' DNA-binding domain"/>
    <property type="match status" value="1"/>
</dbReference>
<dbReference type="Proteomes" id="UP000070560">
    <property type="component" value="Chromosome"/>
</dbReference>
<keyword evidence="3 5" id="KW-0067">ATP-binding</keyword>
<dbReference type="GO" id="GO:0005524">
    <property type="term" value="F:ATP binding"/>
    <property type="evidence" value="ECO:0007669"/>
    <property type="project" value="UniProtKB-UniRule"/>
</dbReference>
<keyword evidence="6" id="KW-0472">Membrane</keyword>
<evidence type="ECO:0000256" key="3">
    <source>
        <dbReference type="ARBA" id="ARBA00022840"/>
    </source>
</evidence>
<evidence type="ECO:0000256" key="5">
    <source>
        <dbReference type="PROSITE-ProRule" id="PRU00289"/>
    </source>
</evidence>
<dbReference type="Gene3D" id="3.30.980.40">
    <property type="match status" value="1"/>
</dbReference>
<keyword evidence="9" id="KW-1185">Reference proteome</keyword>
<protein>
    <submittedName>
        <fullName evidence="8">Cell division protein FtsK</fullName>
    </submittedName>
</protein>
<evidence type="ECO:0000256" key="1">
    <source>
        <dbReference type="ARBA" id="ARBA00006474"/>
    </source>
</evidence>
<dbReference type="PANTHER" id="PTHR22683">
    <property type="entry name" value="SPORULATION PROTEIN RELATED"/>
    <property type="match status" value="1"/>
</dbReference>
<reference evidence="8 9" key="1">
    <citation type="submission" date="2015-10" db="EMBL/GenBank/DDBJ databases">
        <title>Candidatus Desulfofervidus auxilii, a hydrogenotrophic sulfate-reducing bacterium involved in the thermophilic anaerobic oxidation of methane.</title>
        <authorList>
            <person name="Krukenberg V."/>
            <person name="Richter M."/>
            <person name="Wegener G."/>
        </authorList>
    </citation>
    <scope>NUCLEOTIDE SEQUENCE [LARGE SCALE GENOMIC DNA]</scope>
    <source>
        <strain evidence="8 9">HS1</strain>
    </source>
</reference>
<dbReference type="Pfam" id="PF09397">
    <property type="entry name" value="FtsK_gamma"/>
    <property type="match status" value="1"/>
</dbReference>
<dbReference type="Pfam" id="PF17854">
    <property type="entry name" value="FtsK_alpha"/>
    <property type="match status" value="1"/>
</dbReference>
<dbReference type="InterPro" id="IPR041027">
    <property type="entry name" value="FtsK_alpha"/>
</dbReference>
<dbReference type="SMART" id="SM00843">
    <property type="entry name" value="Ftsk_gamma"/>
    <property type="match status" value="1"/>
</dbReference>
<keyword evidence="6" id="KW-0812">Transmembrane</keyword>
<name>A0A7U4TIH8_DESA2</name>
<dbReference type="Gene3D" id="3.40.50.300">
    <property type="entry name" value="P-loop containing nucleotide triphosphate hydrolases"/>
    <property type="match status" value="1"/>
</dbReference>
<dbReference type="Pfam" id="PF01580">
    <property type="entry name" value="FtsK_SpoIIIE"/>
    <property type="match status" value="1"/>
</dbReference>
<proteinExistence type="inferred from homology"/>
<sequence length="672" mass="75964">MLFVNIVKRKIFAIVSCLIGIFSLFVASATVFNLPYLKPISQWLALKLKKIFGFSLFFLPLLFIYLGIQSWKNFEVKKTVFILLAFLLLILGFSSISHFAFSSGGEIGVFFHHLLIKRFPIWGVWLIEMSFIFAGLILLKGINFICNIFDKLFFWLKQPWIKFYSWFKTAFSLKPSTYSEPKIQVKKAKTEKFPQISGIWHFPSLDLFSSDKTLRHKYPNNAHYQATAQLLKESLEDFGIDGEVTRVNPGPVVTLYEFAPSPGIKISQIASLADDLALKLKVGSIRVVAPIPGKSVVGIEVPNAQREIVYLHDILISPPFQKTKQKLILPLGKDIFGNPTVADLTKMPHMLIAGATGTGKSVCLNSIICGFLMRCTPEELKFLLVDPKRIELSHYNGIPHLLYPVITDMEEANQALKWAVWEMEKRYELLAEMGARNLEGYNEKVKGLSTEKREHFRPLPYLVIIIDELADLMIIASKEVQTSLIRLAQMARAAGVHLILATQRPSVDVLTGVIKANFPARISFQVSSKVDSRTILDTIGAEKLLGMGDMLFLPPGTARLKRLHGAYVSEEEVVRLVDFWKSQAEPQYLPGFDFEKEKGQADLNGGYDDEKYQEAVRLVVKTGKASISMVQRYLRIGYNRAARLIERMEQEGIVSPSDGVRPRQVLIKELKE</sequence>
<dbReference type="InterPro" id="IPR018541">
    <property type="entry name" value="Ftsk_gamma"/>
</dbReference>
<organism evidence="8 9">
    <name type="scientific">Desulfofervidus auxilii</name>
    <dbReference type="NCBI Taxonomy" id="1621989"/>
    <lineage>
        <taxon>Bacteria</taxon>
        <taxon>Pseudomonadati</taxon>
        <taxon>Thermodesulfobacteriota</taxon>
        <taxon>Candidatus Desulfofervidia</taxon>
        <taxon>Candidatus Desulfofervidales</taxon>
        <taxon>Candidatus Desulfofervidaceae</taxon>
        <taxon>Candidatus Desulfofervidus</taxon>
    </lineage>
</organism>
<dbReference type="CDD" id="cd01127">
    <property type="entry name" value="TrwB_TraG_TraD_VirD4"/>
    <property type="match status" value="1"/>
</dbReference>
<dbReference type="InterPro" id="IPR036388">
    <property type="entry name" value="WH-like_DNA-bd_sf"/>
</dbReference>
<dbReference type="Gene3D" id="1.10.10.10">
    <property type="entry name" value="Winged helix-like DNA-binding domain superfamily/Winged helix DNA-binding domain"/>
    <property type="match status" value="1"/>
</dbReference>
<dbReference type="SMART" id="SM00382">
    <property type="entry name" value="AAA"/>
    <property type="match status" value="1"/>
</dbReference>
<evidence type="ECO:0000259" key="7">
    <source>
        <dbReference type="PROSITE" id="PS50901"/>
    </source>
</evidence>
<dbReference type="KEGG" id="daw:HS1_001499"/>
<keyword evidence="8" id="KW-0132">Cell division</keyword>